<accession>A0A250DKD9</accession>
<dbReference type="Pfam" id="PF23343">
    <property type="entry name" value="REP_ORF2-G2P"/>
    <property type="match status" value="1"/>
</dbReference>
<dbReference type="InterPro" id="IPR056906">
    <property type="entry name" value="ORF2/G2P_dom"/>
</dbReference>
<dbReference type="RefSeq" id="WP_095745043.1">
    <property type="nucleotide sequence ID" value="NZ_CP023284.1"/>
</dbReference>
<dbReference type="KEGG" id="vbo:CKY39_15285"/>
<sequence>MNAMVKHKGYWCEKVRDGVKVRTQHFANGQRETLIQPRYLYIPTVDVDDPDCWVEDIDQSGTLLEQEQLKERAERARWKSGQRAKRNCRWKIKEAGFNEMLTLTYRANQGDLALCRKHFAAWLRKMRKALPGFRGVWGFERQERGAYHVHVACDRLPRLMQFRGAKVLSWKVGTAMWRDVVGANNGMCYVGGKGGRFNRYRSPAKIAGYISKYLTKDHENGEFGSRMWDSTRGLTPPPAMTMEFPGVGLADAIAMAWDLPEGHVVVQHTCNKLNTVWLLYSEPDPAAGRVH</sequence>
<dbReference type="Proteomes" id="UP000217154">
    <property type="component" value="Chromosome"/>
</dbReference>
<evidence type="ECO:0000313" key="3">
    <source>
        <dbReference type="Proteomes" id="UP000217154"/>
    </source>
</evidence>
<evidence type="ECO:0000313" key="2">
    <source>
        <dbReference type="EMBL" id="ATA54429.1"/>
    </source>
</evidence>
<protein>
    <recommendedName>
        <fullName evidence="1">Replication-associated protein ORF2/G2P domain-containing protein</fullName>
    </recommendedName>
</protein>
<gene>
    <name evidence="2" type="ORF">CKY39_15285</name>
</gene>
<reference evidence="2 3" key="1">
    <citation type="submission" date="2017-09" db="EMBL/GenBank/DDBJ databases">
        <title>The diverse metabolic capabilities of V. boronicumulans make it an excellent choice for continued studies on novel biodegradation.</title>
        <authorList>
            <person name="Sun S."/>
        </authorList>
    </citation>
    <scope>NUCLEOTIDE SEQUENCE [LARGE SCALE GENOMIC DNA]</scope>
    <source>
        <strain evidence="2 3">J1</strain>
    </source>
</reference>
<feature type="domain" description="Replication-associated protein ORF2/G2P" evidence="1">
    <location>
        <begin position="100"/>
        <end position="217"/>
    </location>
</feature>
<dbReference type="AlphaFoldDB" id="A0A250DKD9"/>
<name>A0A250DKD9_9BURK</name>
<evidence type="ECO:0000259" key="1">
    <source>
        <dbReference type="Pfam" id="PF23343"/>
    </source>
</evidence>
<organism evidence="2 3">
    <name type="scientific">Variovorax boronicumulans</name>
    <dbReference type="NCBI Taxonomy" id="436515"/>
    <lineage>
        <taxon>Bacteria</taxon>
        <taxon>Pseudomonadati</taxon>
        <taxon>Pseudomonadota</taxon>
        <taxon>Betaproteobacteria</taxon>
        <taxon>Burkholderiales</taxon>
        <taxon>Comamonadaceae</taxon>
        <taxon>Variovorax</taxon>
    </lineage>
</organism>
<proteinExistence type="predicted"/>
<dbReference type="EMBL" id="CP023284">
    <property type="protein sequence ID" value="ATA54429.1"/>
    <property type="molecule type" value="Genomic_DNA"/>
</dbReference>